<organism evidence="2">
    <name type="scientific">Ananas comosus var. bracteatus</name>
    <name type="common">red pineapple</name>
    <dbReference type="NCBI Taxonomy" id="296719"/>
    <lineage>
        <taxon>Eukaryota</taxon>
        <taxon>Viridiplantae</taxon>
        <taxon>Streptophyta</taxon>
        <taxon>Embryophyta</taxon>
        <taxon>Tracheophyta</taxon>
        <taxon>Spermatophyta</taxon>
        <taxon>Magnoliopsida</taxon>
        <taxon>Liliopsida</taxon>
        <taxon>Poales</taxon>
        <taxon>Bromeliaceae</taxon>
        <taxon>Bromelioideae</taxon>
        <taxon>Ananas</taxon>
    </lineage>
</organism>
<feature type="compositionally biased region" description="Basic and acidic residues" evidence="1">
    <location>
        <begin position="106"/>
        <end position="123"/>
    </location>
</feature>
<accession>A0A6V7P0V9</accession>
<dbReference type="PANTHER" id="PTHR12398">
    <property type="entry name" value="PROTEIN PHOSPHATASE INHIBITOR"/>
    <property type="match status" value="1"/>
</dbReference>
<evidence type="ECO:0008006" key="3">
    <source>
        <dbReference type="Google" id="ProtNLM"/>
    </source>
</evidence>
<dbReference type="GO" id="GO:0009966">
    <property type="term" value="P:regulation of signal transduction"/>
    <property type="evidence" value="ECO:0007669"/>
    <property type="project" value="InterPro"/>
</dbReference>
<evidence type="ECO:0000313" key="2">
    <source>
        <dbReference type="EMBL" id="CAD1824492.1"/>
    </source>
</evidence>
<dbReference type="EMBL" id="LR862144">
    <property type="protein sequence ID" value="CAD1824492.1"/>
    <property type="molecule type" value="Genomic_DNA"/>
</dbReference>
<feature type="compositionally biased region" description="Acidic residues" evidence="1">
    <location>
        <begin position="131"/>
        <end position="142"/>
    </location>
</feature>
<dbReference type="InterPro" id="IPR007062">
    <property type="entry name" value="PPI-2"/>
</dbReference>
<dbReference type="AlphaFoldDB" id="A0A6V7P0V9"/>
<dbReference type="PANTHER" id="PTHR12398:SF20">
    <property type="entry name" value="PROTEIN PHOSPHATASE 1 REGULATORY INHIBITOR SUBUNIT 2"/>
    <property type="match status" value="1"/>
</dbReference>
<protein>
    <recommendedName>
        <fullName evidence="3">Protein phosphatase inhibitor 2-like</fullName>
    </recommendedName>
</protein>
<feature type="region of interest" description="Disordered" evidence="1">
    <location>
        <begin position="69"/>
        <end position="186"/>
    </location>
</feature>
<dbReference type="Pfam" id="PF04979">
    <property type="entry name" value="IPP-2"/>
    <property type="match status" value="1"/>
</dbReference>
<gene>
    <name evidence="2" type="ORF">CB5_LOCUS7703</name>
</gene>
<feature type="compositionally biased region" description="Acidic residues" evidence="1">
    <location>
        <begin position="85"/>
        <end position="100"/>
    </location>
</feature>
<sequence>MRGRVTWDESNLHEIEANKPVRQKITEPKTPFHPMVDDDVWSVSPRCAFDESLDDSARAEALITALNIVASSSSHNSSNGSWTSSEDEADAMEQDDDSDSEQPRLSFEEHRRAHYNEFQKVKDLLQSGSAVDDEADEEDDGVNENGDHKRCDSTSPTDVARETGLGGVPNAILSPKQQQEVLPPPE</sequence>
<dbReference type="GO" id="GO:0004864">
    <property type="term" value="F:protein phosphatase inhibitor activity"/>
    <property type="evidence" value="ECO:0007669"/>
    <property type="project" value="InterPro"/>
</dbReference>
<name>A0A6V7P0V9_ANACO</name>
<feature type="region of interest" description="Disordered" evidence="1">
    <location>
        <begin position="18"/>
        <end position="37"/>
    </location>
</feature>
<feature type="compositionally biased region" description="Basic and acidic residues" evidence="1">
    <location>
        <begin position="18"/>
        <end position="27"/>
    </location>
</feature>
<feature type="compositionally biased region" description="Low complexity" evidence="1">
    <location>
        <begin position="71"/>
        <end position="84"/>
    </location>
</feature>
<evidence type="ECO:0000256" key="1">
    <source>
        <dbReference type="SAM" id="MobiDB-lite"/>
    </source>
</evidence>
<proteinExistence type="predicted"/>
<reference evidence="2" key="1">
    <citation type="submission" date="2020-07" db="EMBL/GenBank/DDBJ databases">
        <authorList>
            <person name="Lin J."/>
        </authorList>
    </citation>
    <scope>NUCLEOTIDE SEQUENCE</scope>
</reference>